<dbReference type="SUPFAM" id="SSF56219">
    <property type="entry name" value="DNase I-like"/>
    <property type="match status" value="1"/>
</dbReference>
<keyword evidence="2" id="KW-0378">Hydrolase</keyword>
<sequence length="270" mass="29784">MDGEQAVIRAATWNVWWIFGEQWHARERGIIATLEEWRPDVVGLQEVWAIAGRNQAETLGAELGMYAAYVEPGLPPTPLPLESDDQFGVRMGLGLLSRWPITSVEAHPMPSTDRGLVALLATIAHPLGPLNVVVGVTSWEPDRMGEHAAQVVTLGEIVSGPAFNGRLPVLLLADLNADFTWPDMARLRETLLDTWGEANDYTADPRTYSETNRFAAAEAELQYNRRIDHVLARPGDPEHPVGVISSWIVRDEVDGLPPSDHYLVVSDLSV</sequence>
<dbReference type="GO" id="GO:0006506">
    <property type="term" value="P:GPI anchor biosynthetic process"/>
    <property type="evidence" value="ECO:0007669"/>
    <property type="project" value="TreeGrafter"/>
</dbReference>
<dbReference type="InterPro" id="IPR005135">
    <property type="entry name" value="Endo/exonuclease/phosphatase"/>
</dbReference>
<dbReference type="GO" id="GO:0004519">
    <property type="term" value="F:endonuclease activity"/>
    <property type="evidence" value="ECO:0007669"/>
    <property type="project" value="UniProtKB-KW"/>
</dbReference>
<accession>A0A841APT6</accession>
<dbReference type="GO" id="GO:0004527">
    <property type="term" value="F:exonuclease activity"/>
    <property type="evidence" value="ECO:0007669"/>
    <property type="project" value="UniProtKB-KW"/>
</dbReference>
<feature type="domain" description="Endonuclease/exonuclease/phosphatase" evidence="1">
    <location>
        <begin position="11"/>
        <end position="261"/>
    </location>
</feature>
<dbReference type="AlphaFoldDB" id="A0A841APT6"/>
<reference evidence="2 3" key="1">
    <citation type="submission" date="2020-08" db="EMBL/GenBank/DDBJ databases">
        <title>Sequencing the genomes of 1000 actinobacteria strains.</title>
        <authorList>
            <person name="Klenk H.-P."/>
        </authorList>
    </citation>
    <scope>NUCLEOTIDE SEQUENCE [LARGE SCALE GENOMIC DNA]</scope>
    <source>
        <strain evidence="2 3">DSM 105784</strain>
    </source>
</reference>
<evidence type="ECO:0000313" key="3">
    <source>
        <dbReference type="Proteomes" id="UP000536685"/>
    </source>
</evidence>
<organism evidence="2 3">
    <name type="scientific">Conyzicola lurida</name>
    <dbReference type="NCBI Taxonomy" id="1172621"/>
    <lineage>
        <taxon>Bacteria</taxon>
        <taxon>Bacillati</taxon>
        <taxon>Actinomycetota</taxon>
        <taxon>Actinomycetes</taxon>
        <taxon>Micrococcales</taxon>
        <taxon>Microbacteriaceae</taxon>
        <taxon>Conyzicola</taxon>
    </lineage>
</organism>
<dbReference type="PANTHER" id="PTHR14859">
    <property type="entry name" value="CALCOFLUOR WHITE HYPERSENSITIVE PROTEIN PRECURSOR"/>
    <property type="match status" value="1"/>
</dbReference>
<dbReference type="InterPro" id="IPR051916">
    <property type="entry name" value="GPI-anchor_lipid_remodeler"/>
</dbReference>
<dbReference type="RefSeq" id="WP_184236935.1">
    <property type="nucleotide sequence ID" value="NZ_JACHMJ010000001.1"/>
</dbReference>
<protein>
    <submittedName>
        <fullName evidence="2">Endonuclease/exonuclease/phosphatase family metal-dependent hydrolase</fullName>
    </submittedName>
</protein>
<dbReference type="PANTHER" id="PTHR14859:SF1">
    <property type="entry name" value="PGAP2-INTERACTING PROTEIN"/>
    <property type="match status" value="1"/>
</dbReference>
<evidence type="ECO:0000259" key="1">
    <source>
        <dbReference type="Pfam" id="PF03372"/>
    </source>
</evidence>
<proteinExistence type="predicted"/>
<evidence type="ECO:0000313" key="2">
    <source>
        <dbReference type="EMBL" id="MBB5843716.1"/>
    </source>
</evidence>
<comment type="caution">
    <text evidence="2">The sequence shown here is derived from an EMBL/GenBank/DDBJ whole genome shotgun (WGS) entry which is preliminary data.</text>
</comment>
<keyword evidence="2" id="KW-0255">Endonuclease</keyword>
<dbReference type="Gene3D" id="3.60.10.10">
    <property type="entry name" value="Endonuclease/exonuclease/phosphatase"/>
    <property type="match status" value="1"/>
</dbReference>
<dbReference type="EMBL" id="JACHMJ010000001">
    <property type="protein sequence ID" value="MBB5843716.1"/>
    <property type="molecule type" value="Genomic_DNA"/>
</dbReference>
<keyword evidence="3" id="KW-1185">Reference proteome</keyword>
<gene>
    <name evidence="2" type="ORF">HD599_002039</name>
</gene>
<dbReference type="GO" id="GO:0016020">
    <property type="term" value="C:membrane"/>
    <property type="evidence" value="ECO:0007669"/>
    <property type="project" value="GOC"/>
</dbReference>
<dbReference type="InterPro" id="IPR036691">
    <property type="entry name" value="Endo/exonu/phosph_ase_sf"/>
</dbReference>
<dbReference type="Pfam" id="PF03372">
    <property type="entry name" value="Exo_endo_phos"/>
    <property type="match status" value="1"/>
</dbReference>
<keyword evidence="2" id="KW-0269">Exonuclease</keyword>
<dbReference type="Proteomes" id="UP000536685">
    <property type="component" value="Unassembled WGS sequence"/>
</dbReference>
<keyword evidence="2" id="KW-0540">Nuclease</keyword>
<name>A0A841APT6_9MICO</name>